<evidence type="ECO:0000256" key="2">
    <source>
        <dbReference type="ARBA" id="ARBA00004496"/>
    </source>
</evidence>
<gene>
    <name evidence="14" type="primary">DUSP12</name>
    <name evidence="14" type="ORF">BGW38_003745</name>
</gene>
<keyword evidence="6" id="KW-0904">Protein phosphatase</keyword>
<dbReference type="GO" id="GO:0005737">
    <property type="term" value="C:cytoplasm"/>
    <property type="evidence" value="ECO:0007669"/>
    <property type="project" value="UniProtKB-SubCell"/>
</dbReference>
<evidence type="ECO:0000256" key="6">
    <source>
        <dbReference type="ARBA" id="ARBA00022912"/>
    </source>
</evidence>
<keyword evidence="4" id="KW-0963">Cytoplasm</keyword>
<evidence type="ECO:0000256" key="10">
    <source>
        <dbReference type="ARBA" id="ARBA00051722"/>
    </source>
</evidence>
<evidence type="ECO:0000256" key="9">
    <source>
        <dbReference type="ARBA" id="ARBA00048336"/>
    </source>
</evidence>
<evidence type="ECO:0000256" key="7">
    <source>
        <dbReference type="ARBA" id="ARBA00023242"/>
    </source>
</evidence>
<evidence type="ECO:0000313" key="14">
    <source>
        <dbReference type="EMBL" id="KAF9579834.1"/>
    </source>
</evidence>
<evidence type="ECO:0000256" key="1">
    <source>
        <dbReference type="ARBA" id="ARBA00004123"/>
    </source>
</evidence>
<comment type="subcellular location">
    <subcellularLocation>
        <location evidence="2">Cytoplasm</location>
    </subcellularLocation>
    <subcellularLocation>
        <location evidence="1">Nucleus</location>
    </subcellularLocation>
</comment>
<comment type="caution">
    <text evidence="14">The sequence shown here is derived from an EMBL/GenBank/DDBJ whole genome shotgun (WGS) entry which is preliminary data.</text>
</comment>
<dbReference type="Gene3D" id="3.90.190.10">
    <property type="entry name" value="Protein tyrosine phosphatase superfamily"/>
    <property type="match status" value="1"/>
</dbReference>
<dbReference type="GO" id="GO:0008138">
    <property type="term" value="F:protein tyrosine/serine/threonine phosphatase activity"/>
    <property type="evidence" value="ECO:0007669"/>
    <property type="project" value="InterPro"/>
</dbReference>
<accession>A0A9P6KBZ8</accession>
<comment type="catalytic activity">
    <reaction evidence="8">
        <text>O-phospho-L-seryl-[protein] + H2O = L-seryl-[protein] + phosphate</text>
        <dbReference type="Rhea" id="RHEA:20629"/>
        <dbReference type="Rhea" id="RHEA-COMP:9863"/>
        <dbReference type="Rhea" id="RHEA-COMP:11604"/>
        <dbReference type="ChEBI" id="CHEBI:15377"/>
        <dbReference type="ChEBI" id="CHEBI:29999"/>
        <dbReference type="ChEBI" id="CHEBI:43474"/>
        <dbReference type="ChEBI" id="CHEBI:83421"/>
        <dbReference type="EC" id="3.1.3.16"/>
    </reaction>
</comment>
<feature type="domain" description="Tyrosine-protein phosphatase" evidence="12">
    <location>
        <begin position="14"/>
        <end position="155"/>
    </location>
</feature>
<dbReference type="OrthoDB" id="2017893at2759"/>
<feature type="active site" description="Phosphocysteine intermediate" evidence="11">
    <location>
        <position position="99"/>
    </location>
</feature>
<dbReference type="InterPro" id="IPR000340">
    <property type="entry name" value="Dual-sp_phosphatase_cat-dom"/>
</dbReference>
<organism evidence="14 15">
    <name type="scientific">Lunasporangiospora selenospora</name>
    <dbReference type="NCBI Taxonomy" id="979761"/>
    <lineage>
        <taxon>Eukaryota</taxon>
        <taxon>Fungi</taxon>
        <taxon>Fungi incertae sedis</taxon>
        <taxon>Mucoromycota</taxon>
        <taxon>Mortierellomycotina</taxon>
        <taxon>Mortierellomycetes</taxon>
        <taxon>Mortierellales</taxon>
        <taxon>Mortierellaceae</taxon>
        <taxon>Lunasporangiospora</taxon>
    </lineage>
</organism>
<evidence type="ECO:0000313" key="15">
    <source>
        <dbReference type="Proteomes" id="UP000780801"/>
    </source>
</evidence>
<dbReference type="InterPro" id="IPR016278">
    <property type="entry name" value="DUSP12"/>
</dbReference>
<proteinExistence type="inferred from homology"/>
<dbReference type="Proteomes" id="UP000780801">
    <property type="component" value="Unassembled WGS sequence"/>
</dbReference>
<reference evidence="14" key="1">
    <citation type="journal article" date="2020" name="Fungal Divers.">
        <title>Resolving the Mortierellaceae phylogeny through synthesis of multi-gene phylogenetics and phylogenomics.</title>
        <authorList>
            <person name="Vandepol N."/>
            <person name="Liber J."/>
            <person name="Desiro A."/>
            <person name="Na H."/>
            <person name="Kennedy M."/>
            <person name="Barry K."/>
            <person name="Grigoriev I.V."/>
            <person name="Miller A.N."/>
            <person name="O'Donnell K."/>
            <person name="Stajich J.E."/>
            <person name="Bonito G."/>
        </authorList>
    </citation>
    <scope>NUCLEOTIDE SEQUENCE</scope>
    <source>
        <strain evidence="14">KOD1015</strain>
    </source>
</reference>
<protein>
    <submittedName>
        <fullName evidence="14">Dual specificity phosphatase 12</fullName>
    </submittedName>
</protein>
<dbReference type="GO" id="GO:0005634">
    <property type="term" value="C:nucleus"/>
    <property type="evidence" value="ECO:0007669"/>
    <property type="project" value="UniProtKB-SubCell"/>
</dbReference>
<dbReference type="PROSITE" id="PS50054">
    <property type="entry name" value="TYR_PHOSPHATASE_DUAL"/>
    <property type="match status" value="1"/>
</dbReference>
<dbReference type="PIRSF" id="PIRSF000941">
    <property type="entry name" value="DUSP12"/>
    <property type="match status" value="1"/>
</dbReference>
<comment type="catalytic activity">
    <reaction evidence="9">
        <text>O-phospho-L-threonyl-[protein] + H2O = L-threonyl-[protein] + phosphate</text>
        <dbReference type="Rhea" id="RHEA:47004"/>
        <dbReference type="Rhea" id="RHEA-COMP:11060"/>
        <dbReference type="Rhea" id="RHEA-COMP:11605"/>
        <dbReference type="ChEBI" id="CHEBI:15377"/>
        <dbReference type="ChEBI" id="CHEBI:30013"/>
        <dbReference type="ChEBI" id="CHEBI:43474"/>
        <dbReference type="ChEBI" id="CHEBI:61977"/>
        <dbReference type="EC" id="3.1.3.16"/>
    </reaction>
</comment>
<keyword evidence="5" id="KW-0378">Hydrolase</keyword>
<name>A0A9P6KBZ8_9FUNG</name>
<keyword evidence="7" id="KW-0539">Nucleus</keyword>
<comment type="similarity">
    <text evidence="3">Belongs to the protein-tyrosine phosphatase family. Non-receptor class dual specificity subfamily.</text>
</comment>
<dbReference type="SMART" id="SM00195">
    <property type="entry name" value="DSPc"/>
    <property type="match status" value="1"/>
</dbReference>
<evidence type="ECO:0000256" key="4">
    <source>
        <dbReference type="ARBA" id="ARBA00022490"/>
    </source>
</evidence>
<feature type="domain" description="Tyrosine specific protein phosphatases" evidence="13">
    <location>
        <begin position="76"/>
        <end position="134"/>
    </location>
</feature>
<evidence type="ECO:0000259" key="12">
    <source>
        <dbReference type="PROSITE" id="PS50054"/>
    </source>
</evidence>
<evidence type="ECO:0000256" key="3">
    <source>
        <dbReference type="ARBA" id="ARBA00008601"/>
    </source>
</evidence>
<comment type="catalytic activity">
    <reaction evidence="10">
        <text>O-phospho-L-tyrosyl-[protein] + H2O = L-tyrosyl-[protein] + phosphate</text>
        <dbReference type="Rhea" id="RHEA:10684"/>
        <dbReference type="Rhea" id="RHEA-COMP:10136"/>
        <dbReference type="Rhea" id="RHEA-COMP:20101"/>
        <dbReference type="ChEBI" id="CHEBI:15377"/>
        <dbReference type="ChEBI" id="CHEBI:43474"/>
        <dbReference type="ChEBI" id="CHEBI:46858"/>
        <dbReference type="ChEBI" id="CHEBI:61978"/>
        <dbReference type="EC" id="3.1.3.48"/>
    </reaction>
</comment>
<dbReference type="InterPro" id="IPR000387">
    <property type="entry name" value="Tyr_Pase_dom"/>
</dbReference>
<evidence type="ECO:0000256" key="5">
    <source>
        <dbReference type="ARBA" id="ARBA00022801"/>
    </source>
</evidence>
<dbReference type="CDD" id="cd14498">
    <property type="entry name" value="DSP"/>
    <property type="match status" value="1"/>
</dbReference>
<evidence type="ECO:0000256" key="11">
    <source>
        <dbReference type="PIRSR" id="PIRSR000941-50"/>
    </source>
</evidence>
<sequence>MGFEQLYDPANIRGMQEIVPGLFLSGSQAAQNREILNENGITHVIQVTDILTPKFPGEFIYKLITVPDLDETNLIKHFAATYKFIQEAIDNGKKVLVHCMAGASRSVTIVCAYLMKTKQISTEEAIALVRELRPIADPNNGFRAQLDLYADIEYEVDINRSEYRRFLISAMAAEREMIGYIQEMTLAADPMKAVQSGPRIAGRLPAGPLPAPPTGPLPDVRAMIDPRGSTTLGQAQSRPLPPLKCKKCRRALVSRDNVIEHMPGQGQNAFEYRKRDAVLHISEAIQSNNTTVRHGASGAGCQQYFVEPVEWIQGLQGLEGKIACPKCDSKLGAFNWSGDQCSCGAWVTPAFMMHKGKVDG</sequence>
<evidence type="ECO:0000256" key="8">
    <source>
        <dbReference type="ARBA" id="ARBA00047761"/>
    </source>
</evidence>
<dbReference type="EMBL" id="JAABOA010002461">
    <property type="protein sequence ID" value="KAF9579834.1"/>
    <property type="molecule type" value="Genomic_DNA"/>
</dbReference>
<dbReference type="PANTHER" id="PTHR45848:SF4">
    <property type="entry name" value="DUAL SPECIFICITY PROTEIN PHOSPHATASE 12"/>
    <property type="match status" value="1"/>
</dbReference>
<dbReference type="PROSITE" id="PS50056">
    <property type="entry name" value="TYR_PHOSPHATASE_2"/>
    <property type="match status" value="1"/>
</dbReference>
<dbReference type="PANTHER" id="PTHR45848">
    <property type="entry name" value="DUAL SPECIFICITY PROTEIN PHOSPHATASE 12 FAMILY MEMBER"/>
    <property type="match status" value="1"/>
</dbReference>
<dbReference type="InterPro" id="IPR029021">
    <property type="entry name" value="Prot-tyrosine_phosphatase-like"/>
</dbReference>
<dbReference type="GO" id="GO:0004725">
    <property type="term" value="F:protein tyrosine phosphatase activity"/>
    <property type="evidence" value="ECO:0007669"/>
    <property type="project" value="UniProtKB-EC"/>
</dbReference>
<dbReference type="SUPFAM" id="SSF52799">
    <property type="entry name" value="(Phosphotyrosine protein) phosphatases II"/>
    <property type="match status" value="1"/>
</dbReference>
<dbReference type="FunFam" id="3.90.190.10:FF:000056">
    <property type="entry name" value="Dual specificity phosphatase 12"/>
    <property type="match status" value="1"/>
</dbReference>
<keyword evidence="15" id="KW-1185">Reference proteome</keyword>
<dbReference type="AlphaFoldDB" id="A0A9P6KBZ8"/>
<dbReference type="GO" id="GO:0004722">
    <property type="term" value="F:protein serine/threonine phosphatase activity"/>
    <property type="evidence" value="ECO:0007669"/>
    <property type="project" value="UniProtKB-EC"/>
</dbReference>
<dbReference type="InterPro" id="IPR020422">
    <property type="entry name" value="TYR_PHOSPHATASE_DUAL_dom"/>
</dbReference>
<dbReference type="Pfam" id="PF00782">
    <property type="entry name" value="DSPc"/>
    <property type="match status" value="1"/>
</dbReference>
<evidence type="ECO:0000259" key="13">
    <source>
        <dbReference type="PROSITE" id="PS50056"/>
    </source>
</evidence>